<proteinExistence type="predicted"/>
<sequence>MQTLSVGESAVPAHIAHGDTMGECAVSEGGGGEGGTPPSCVCPPGVSSCICADGTPGTSGGAATPSSSSSHREIMGQ</sequence>
<dbReference type="EMBL" id="BDFD01000024">
    <property type="protein sequence ID" value="GAV21255.1"/>
    <property type="molecule type" value="Genomic_DNA"/>
</dbReference>
<keyword evidence="3" id="KW-1185">Reference proteome</keyword>
<reference evidence="2 3" key="1">
    <citation type="journal article" date="2017" name="Arch. Microbiol.">
        <title>Mariprofundus micogutta sp. nov., a novel iron-oxidizing zetaproteobacterium isolated from a deep-sea hydrothermal field at the Bayonnaise knoll of the Izu-Ogasawara arc, and a description of Mariprofundales ord. nov. and Zetaproteobacteria classis nov.</title>
        <authorList>
            <person name="Makita H."/>
            <person name="Tanaka E."/>
            <person name="Mitsunobu S."/>
            <person name="Miyazaki M."/>
            <person name="Nunoura T."/>
            <person name="Uematsu K."/>
            <person name="Takaki Y."/>
            <person name="Nishi S."/>
            <person name="Shimamura S."/>
            <person name="Takai K."/>
        </authorList>
    </citation>
    <scope>NUCLEOTIDE SEQUENCE [LARGE SCALE GENOMIC DNA]</scope>
    <source>
        <strain evidence="2 3">ET2</strain>
    </source>
</reference>
<evidence type="ECO:0000313" key="2">
    <source>
        <dbReference type="EMBL" id="GAV21255.1"/>
    </source>
</evidence>
<organism evidence="2 3">
    <name type="scientific">Mariprofundus micogutta</name>
    <dbReference type="NCBI Taxonomy" id="1921010"/>
    <lineage>
        <taxon>Bacteria</taxon>
        <taxon>Pseudomonadati</taxon>
        <taxon>Pseudomonadota</taxon>
        <taxon>Candidatius Mariprofundia</taxon>
        <taxon>Mariprofundales</taxon>
        <taxon>Mariprofundaceae</taxon>
        <taxon>Mariprofundus</taxon>
    </lineage>
</organism>
<evidence type="ECO:0000256" key="1">
    <source>
        <dbReference type="SAM" id="MobiDB-lite"/>
    </source>
</evidence>
<protein>
    <submittedName>
        <fullName evidence="2">Uncharacterized protein</fullName>
    </submittedName>
</protein>
<gene>
    <name evidence="2" type="ORF">MMIC_P2237</name>
</gene>
<dbReference type="AlphaFoldDB" id="A0A1L8CQQ1"/>
<feature type="region of interest" description="Disordered" evidence="1">
    <location>
        <begin position="53"/>
        <end position="77"/>
    </location>
</feature>
<accession>A0A1L8CQQ1</accession>
<dbReference type="STRING" id="1921010.MMIC_P2237"/>
<evidence type="ECO:0000313" key="3">
    <source>
        <dbReference type="Proteomes" id="UP000231632"/>
    </source>
</evidence>
<comment type="caution">
    <text evidence="2">The sequence shown here is derived from an EMBL/GenBank/DDBJ whole genome shotgun (WGS) entry which is preliminary data.</text>
</comment>
<dbReference type="Proteomes" id="UP000231632">
    <property type="component" value="Unassembled WGS sequence"/>
</dbReference>
<name>A0A1L8CQQ1_9PROT</name>